<evidence type="ECO:0000313" key="2">
    <source>
        <dbReference type="EMBL" id="NMX04494.1"/>
    </source>
</evidence>
<dbReference type="InterPro" id="IPR038475">
    <property type="entry name" value="RecG_C_sf"/>
</dbReference>
<organism evidence="2 3">
    <name type="scientific">Mobiluncus mulieris</name>
    <dbReference type="NCBI Taxonomy" id="2052"/>
    <lineage>
        <taxon>Bacteria</taxon>
        <taxon>Bacillati</taxon>
        <taxon>Actinomycetota</taxon>
        <taxon>Actinomycetes</taxon>
        <taxon>Actinomycetales</taxon>
        <taxon>Actinomycetaceae</taxon>
        <taxon>Mobiluncus</taxon>
    </lineage>
</organism>
<dbReference type="Pfam" id="PF13749">
    <property type="entry name" value="HATPase_c_4"/>
    <property type="match status" value="1"/>
</dbReference>
<sequence>MLDSGTLVKVLDELRERGGDSYDVEVKMGANGIPGLGQTLCAFANMPDGGAIIIGVSENLDFKVLGITPSRIAKLEQGIAAQARDHIKPPPQLDFQTLKIGSKTILVATVRGLELASRPAFYKGVAYLRQADGEYPMSPQELQHVELLKTQGFEPLHPDRFSVPGLSLTDLDASLVAAYDEALSLASRRFHEMSRTERLVYSGVLTPGGEATLGGLYALGKMPQAVTPSLGVTAAVQVIDSERGPNTTAGTSLGEVARTVSTPRVMDLSHFTGPVPELLEQSLAWVERNTSKALVYDQHGHARDLPTFPLAAAREIIANALVHRSLAPITDSKRVEIRIRGSVLSVTSPGGLWGVTAERLGKPGGKSAVNPMLYEILKNVRTPDGARVIEGEGGGIREAIQVLEACGLPRPRFIDQGIELHVLMRLTPNPPRPAPMQPLLRSMEPIPTTSAAPIQTSTKHGPAILASLSGGPQTLNTIRSVTGLSEGQARYALGKLIAAGSVVMLGSQGDPDTTYCLQ</sequence>
<evidence type="ECO:0000313" key="3">
    <source>
        <dbReference type="Proteomes" id="UP000575397"/>
    </source>
</evidence>
<protein>
    <submittedName>
        <fullName evidence="2">Transcriptional regulator</fullName>
    </submittedName>
</protein>
<comment type="caution">
    <text evidence="2">The sequence shown here is derived from an EMBL/GenBank/DDBJ whole genome shotgun (WGS) entry which is preliminary data.</text>
</comment>
<name>A0A7Y0UVX1_9ACTO</name>
<dbReference type="Gene3D" id="3.30.565.60">
    <property type="match status" value="1"/>
</dbReference>
<dbReference type="AlphaFoldDB" id="A0A7Y0UVX1"/>
<dbReference type="EMBL" id="JABCUS010000048">
    <property type="protein sequence ID" value="NMX04494.1"/>
    <property type="molecule type" value="Genomic_DNA"/>
</dbReference>
<reference evidence="2 3" key="1">
    <citation type="submission" date="2020-04" db="EMBL/GenBank/DDBJ databases">
        <title>Antimicrobial susceptibility and clonality of vaginal-derived multi-drug resistant Mobiluncus isolates in China.</title>
        <authorList>
            <person name="Zhang X."/>
        </authorList>
    </citation>
    <scope>NUCLEOTIDE SEQUENCE [LARGE SCALE GENOMIC DNA]</scope>
    <source>
        <strain evidence="2 3">12</strain>
    </source>
</reference>
<proteinExistence type="predicted"/>
<dbReference type="Proteomes" id="UP000575397">
    <property type="component" value="Unassembled WGS sequence"/>
</dbReference>
<dbReference type="PANTHER" id="PTHR30595">
    <property type="entry name" value="GLPR-RELATED TRANSCRIPTIONAL REPRESSOR"/>
    <property type="match status" value="1"/>
</dbReference>
<accession>A0A7Y0UVX1</accession>
<dbReference type="RefSeq" id="WP_169763335.1">
    <property type="nucleotide sequence ID" value="NZ_JABCUQ010000039.1"/>
</dbReference>
<dbReference type="PANTHER" id="PTHR30595:SF6">
    <property type="entry name" value="SCHLAFEN ALBA-2 DOMAIN-CONTAINING PROTEIN"/>
    <property type="match status" value="1"/>
</dbReference>
<gene>
    <name evidence="2" type="ORF">HHJ77_11465</name>
</gene>
<dbReference type="InterPro" id="IPR038461">
    <property type="entry name" value="Schlafen_AlbA_2_dom_sf"/>
</dbReference>
<evidence type="ECO:0000259" key="1">
    <source>
        <dbReference type="Pfam" id="PF04326"/>
    </source>
</evidence>
<feature type="domain" description="Schlafen AlbA-2" evidence="1">
    <location>
        <begin position="23"/>
        <end position="137"/>
    </location>
</feature>
<dbReference type="Gene3D" id="3.30.950.30">
    <property type="entry name" value="Schlafen, AAA domain"/>
    <property type="match status" value="1"/>
</dbReference>
<dbReference type="Pfam" id="PF04326">
    <property type="entry name" value="SLFN_AlbA_2"/>
    <property type="match status" value="1"/>
</dbReference>
<dbReference type="InterPro" id="IPR007421">
    <property type="entry name" value="Schlafen_AlbA_2_dom"/>
</dbReference>